<protein>
    <submittedName>
        <fullName evidence="2">Uncharacterized protein</fullName>
    </submittedName>
</protein>
<evidence type="ECO:0000313" key="3">
    <source>
        <dbReference type="Proteomes" id="UP001431634"/>
    </source>
</evidence>
<dbReference type="RefSeq" id="WP_281448916.1">
    <property type="nucleotide sequence ID" value="NZ_JASBAO010000001.1"/>
</dbReference>
<sequence>MQKIVYCGAIALLFVIVVACMWYFPIGRDLEADKEFLHKPPIQIPAQEH</sequence>
<dbReference type="EMBL" id="JASBAO010000001">
    <property type="protein sequence ID" value="MDI2091833.1"/>
    <property type="molecule type" value="Genomic_DNA"/>
</dbReference>
<proteinExistence type="predicted"/>
<accession>A0ABT6Q4D6</accession>
<reference evidence="2" key="1">
    <citation type="submission" date="2023-05" db="EMBL/GenBank/DDBJ databases">
        <title>Whole genome sequence of Commensalibacter sp.</title>
        <authorList>
            <person name="Charoenyingcharoen P."/>
            <person name="Yukphan P."/>
        </authorList>
    </citation>
    <scope>NUCLEOTIDE SEQUENCE</scope>
    <source>
        <strain evidence="2">TBRC 16381</strain>
    </source>
</reference>
<keyword evidence="1" id="KW-0812">Transmembrane</keyword>
<feature type="transmembrane region" description="Helical" evidence="1">
    <location>
        <begin position="5"/>
        <end position="24"/>
    </location>
</feature>
<keyword evidence="1" id="KW-1133">Transmembrane helix</keyword>
<evidence type="ECO:0000256" key="1">
    <source>
        <dbReference type="SAM" id="Phobius"/>
    </source>
</evidence>
<dbReference type="PROSITE" id="PS51257">
    <property type="entry name" value="PROKAR_LIPOPROTEIN"/>
    <property type="match status" value="1"/>
</dbReference>
<name>A0ABT6Q4D6_9PROT</name>
<keyword evidence="1" id="KW-0472">Membrane</keyword>
<organism evidence="2 3">
    <name type="scientific">Commensalibacter oyaizuii</name>
    <dbReference type="NCBI Taxonomy" id="3043873"/>
    <lineage>
        <taxon>Bacteria</taxon>
        <taxon>Pseudomonadati</taxon>
        <taxon>Pseudomonadota</taxon>
        <taxon>Alphaproteobacteria</taxon>
        <taxon>Acetobacterales</taxon>
        <taxon>Acetobacteraceae</taxon>
    </lineage>
</organism>
<evidence type="ECO:0000313" key="2">
    <source>
        <dbReference type="EMBL" id="MDI2091833.1"/>
    </source>
</evidence>
<keyword evidence="3" id="KW-1185">Reference proteome</keyword>
<dbReference type="Proteomes" id="UP001431634">
    <property type="component" value="Unassembled WGS sequence"/>
</dbReference>
<comment type="caution">
    <text evidence="2">The sequence shown here is derived from an EMBL/GenBank/DDBJ whole genome shotgun (WGS) entry which is preliminary data.</text>
</comment>
<gene>
    <name evidence="2" type="ORF">QJV27_10710</name>
</gene>